<dbReference type="FunCoup" id="A0A0V0QVF9">
    <property type="interactions" value="13"/>
</dbReference>
<evidence type="ECO:0000313" key="1">
    <source>
        <dbReference type="EMBL" id="KRX06247.1"/>
    </source>
</evidence>
<gene>
    <name evidence="1" type="ORF">PPERSA_06129</name>
</gene>
<reference evidence="1 2" key="1">
    <citation type="journal article" date="2015" name="Sci. Rep.">
        <title>Genome of the facultative scuticociliatosis pathogen Pseudocohnilembus persalinus provides insight into its virulence through horizontal gene transfer.</title>
        <authorList>
            <person name="Xiong J."/>
            <person name="Wang G."/>
            <person name="Cheng J."/>
            <person name="Tian M."/>
            <person name="Pan X."/>
            <person name="Warren A."/>
            <person name="Jiang C."/>
            <person name="Yuan D."/>
            <person name="Miao W."/>
        </authorList>
    </citation>
    <scope>NUCLEOTIDE SEQUENCE [LARGE SCALE GENOMIC DNA]</scope>
    <source>
        <strain evidence="1">36N120E</strain>
    </source>
</reference>
<dbReference type="AlphaFoldDB" id="A0A0V0QVF9"/>
<accession>A0A0V0QVF9</accession>
<dbReference type="EMBL" id="LDAU01000098">
    <property type="protein sequence ID" value="KRX06247.1"/>
    <property type="molecule type" value="Genomic_DNA"/>
</dbReference>
<keyword evidence="2" id="KW-1185">Reference proteome</keyword>
<organism evidence="1 2">
    <name type="scientific">Pseudocohnilembus persalinus</name>
    <name type="common">Ciliate</name>
    <dbReference type="NCBI Taxonomy" id="266149"/>
    <lineage>
        <taxon>Eukaryota</taxon>
        <taxon>Sar</taxon>
        <taxon>Alveolata</taxon>
        <taxon>Ciliophora</taxon>
        <taxon>Intramacronucleata</taxon>
        <taxon>Oligohymenophorea</taxon>
        <taxon>Scuticociliatia</taxon>
        <taxon>Philasterida</taxon>
        <taxon>Pseudocohnilembidae</taxon>
        <taxon>Pseudocohnilembus</taxon>
    </lineage>
</organism>
<dbReference type="Proteomes" id="UP000054937">
    <property type="component" value="Unassembled WGS sequence"/>
</dbReference>
<protein>
    <submittedName>
        <fullName evidence="1">Uncharacterized protein</fullName>
    </submittedName>
</protein>
<evidence type="ECO:0000313" key="2">
    <source>
        <dbReference type="Proteomes" id="UP000054937"/>
    </source>
</evidence>
<sequence>MAEQSVLQCKKQDHQNLRFLNYNMSSENKENLLICPICAQLQFLDINTNHKKNQKTILIDQLLNDQLKCENIIVWSPIQEKNHQEIFKNYQQYIKEFGIERFQIKFQEFEQEKIDIDQLFDYKQQQNCKIYNNQDIYETLQGQYDKVQEVRQELEIQFSKIYELVESFRKYKPIIKIRTKYQSLKFYKSDRNFNFNKGNFEIDNETRTIKYKTNQLSYIYSENLQEKIEYHLRFTMDTKNNEKQTELVFSLTSGDFQDSKDLRTDQHIYVFNGNDNSQAKRGVFQIEGKKNFYEFFKDKQTIINVVLNIKKKTMEIYDDDKISYQKLNFKKYTGNNFGDWILGITYKQYINNEQVDIQFMD</sequence>
<name>A0A0V0QVF9_PSEPJ</name>
<proteinExistence type="predicted"/>
<comment type="caution">
    <text evidence="1">The sequence shown here is derived from an EMBL/GenBank/DDBJ whole genome shotgun (WGS) entry which is preliminary data.</text>
</comment>
<dbReference type="InParanoid" id="A0A0V0QVF9"/>